<dbReference type="EMBL" id="LAZR01019846">
    <property type="protein sequence ID" value="KKL91024.1"/>
    <property type="molecule type" value="Genomic_DNA"/>
</dbReference>
<organism evidence="1">
    <name type="scientific">marine sediment metagenome</name>
    <dbReference type="NCBI Taxonomy" id="412755"/>
    <lineage>
        <taxon>unclassified sequences</taxon>
        <taxon>metagenomes</taxon>
        <taxon>ecological metagenomes</taxon>
    </lineage>
</organism>
<name>A0A0F9FX79_9ZZZZ</name>
<evidence type="ECO:0000313" key="1">
    <source>
        <dbReference type="EMBL" id="KKL91024.1"/>
    </source>
</evidence>
<protein>
    <submittedName>
        <fullName evidence="1">Uncharacterized protein</fullName>
    </submittedName>
</protein>
<dbReference type="AlphaFoldDB" id="A0A0F9FX79"/>
<proteinExistence type="predicted"/>
<reference evidence="1" key="1">
    <citation type="journal article" date="2015" name="Nature">
        <title>Complex archaea that bridge the gap between prokaryotes and eukaryotes.</title>
        <authorList>
            <person name="Spang A."/>
            <person name="Saw J.H."/>
            <person name="Jorgensen S.L."/>
            <person name="Zaremba-Niedzwiedzka K."/>
            <person name="Martijn J."/>
            <person name="Lind A.E."/>
            <person name="van Eijk R."/>
            <person name="Schleper C."/>
            <person name="Guy L."/>
            <person name="Ettema T.J."/>
        </authorList>
    </citation>
    <scope>NUCLEOTIDE SEQUENCE</scope>
</reference>
<comment type="caution">
    <text evidence="1">The sequence shown here is derived from an EMBL/GenBank/DDBJ whole genome shotgun (WGS) entry which is preliminary data.</text>
</comment>
<gene>
    <name evidence="1" type="ORF">LCGC14_1898810</name>
</gene>
<accession>A0A0F9FX79</accession>
<feature type="non-terminal residue" evidence="1">
    <location>
        <position position="55"/>
    </location>
</feature>
<sequence>MVQIIEKKGTLLDRVLTVQPTQRVKRQRQRYLDRKLVYTIDRDRIEVKVMKETEG</sequence>